<name>A0A8J9WA44_9NEOP</name>
<feature type="non-terminal residue" evidence="1">
    <location>
        <position position="230"/>
    </location>
</feature>
<dbReference type="Proteomes" id="UP000838878">
    <property type="component" value="Chromosome 8"/>
</dbReference>
<organism evidence="1 2">
    <name type="scientific">Brenthis ino</name>
    <name type="common">lesser marbled fritillary</name>
    <dbReference type="NCBI Taxonomy" id="405034"/>
    <lineage>
        <taxon>Eukaryota</taxon>
        <taxon>Metazoa</taxon>
        <taxon>Ecdysozoa</taxon>
        <taxon>Arthropoda</taxon>
        <taxon>Hexapoda</taxon>
        <taxon>Insecta</taxon>
        <taxon>Pterygota</taxon>
        <taxon>Neoptera</taxon>
        <taxon>Endopterygota</taxon>
        <taxon>Lepidoptera</taxon>
        <taxon>Glossata</taxon>
        <taxon>Ditrysia</taxon>
        <taxon>Papilionoidea</taxon>
        <taxon>Nymphalidae</taxon>
        <taxon>Heliconiinae</taxon>
        <taxon>Argynnini</taxon>
        <taxon>Brenthis</taxon>
    </lineage>
</organism>
<proteinExistence type="predicted"/>
<gene>
    <name evidence="1" type="ORF">BINO364_LOCUS15661</name>
</gene>
<dbReference type="AlphaFoldDB" id="A0A8J9WA44"/>
<sequence length="230" mass="26208">MTRLVPYTFKLEPRAGHRCRVPVSAPRHSCDRVSDRASRHYNRQQSSSNIKLVILLFIKFNFWCFNADARRKVIAWIRRPLGESPRGSDAGESPRGASQTDASALLTHFPLFIKTSMKRVLVGEDGGRVGRSVEKSTRGLCTAQHYGPCTTSSVHSPRQHAFTDSRRHYTNLATIYVRPYNVETRRKYIYICGAMLMHLRRTHERERKGNIAHPALSRSGACGHNDSCQW</sequence>
<reference evidence="1" key="1">
    <citation type="submission" date="2021-12" db="EMBL/GenBank/DDBJ databases">
        <authorList>
            <person name="Martin H S."/>
        </authorList>
    </citation>
    <scope>NUCLEOTIDE SEQUENCE</scope>
</reference>
<accession>A0A8J9WA44</accession>
<protein>
    <submittedName>
        <fullName evidence="1">Uncharacterized protein</fullName>
    </submittedName>
</protein>
<keyword evidence="2" id="KW-1185">Reference proteome</keyword>
<evidence type="ECO:0000313" key="2">
    <source>
        <dbReference type="Proteomes" id="UP000838878"/>
    </source>
</evidence>
<dbReference type="EMBL" id="OV170228">
    <property type="protein sequence ID" value="CAH0730707.1"/>
    <property type="molecule type" value="Genomic_DNA"/>
</dbReference>
<evidence type="ECO:0000313" key="1">
    <source>
        <dbReference type="EMBL" id="CAH0730707.1"/>
    </source>
</evidence>